<evidence type="ECO:0000256" key="1">
    <source>
        <dbReference type="SAM" id="SignalP"/>
    </source>
</evidence>
<protein>
    <submittedName>
        <fullName evidence="2">Uncharacterized protein</fullName>
    </submittedName>
</protein>
<evidence type="ECO:0000313" key="3">
    <source>
        <dbReference type="Proteomes" id="UP000321578"/>
    </source>
</evidence>
<feature type="chain" id="PRO_5023117533" evidence="1">
    <location>
        <begin position="27"/>
        <end position="173"/>
    </location>
</feature>
<dbReference type="AlphaFoldDB" id="A0A5C6ZLW3"/>
<sequence length="173" mass="19744">MKLITRTFYVTVFAIGLLGLCQTSHAQSSMSLQAQSAIKFDSVYFQEWFAGIKVGGTGFNIFFPNVDKDDRIELQDVYFRNLKGKLSKVKDKYVATLKNPSKHYTFKKADKPEGYPFDLKDSECVISYNENGQTKFMKVKVLDERAGTYYENGPPSIYQYDATTRMATVDETD</sequence>
<name>A0A5C6ZLW3_9FLAO</name>
<feature type="signal peptide" evidence="1">
    <location>
        <begin position="1"/>
        <end position="26"/>
    </location>
</feature>
<dbReference type="RefSeq" id="WP_147086022.1">
    <property type="nucleotide sequence ID" value="NZ_VORM01000019.1"/>
</dbReference>
<accession>A0A5C6ZLW3</accession>
<reference evidence="2 3" key="1">
    <citation type="submission" date="2019-08" db="EMBL/GenBank/DDBJ databases">
        <title>Genomes of Subsaximicrobium wynnwilliamsii strains.</title>
        <authorList>
            <person name="Bowman J.P."/>
        </authorList>
    </citation>
    <scope>NUCLEOTIDE SEQUENCE [LARGE SCALE GENOMIC DNA]</scope>
    <source>
        <strain evidence="2 3">2-80-2</strain>
    </source>
</reference>
<keyword evidence="1" id="KW-0732">Signal</keyword>
<dbReference type="Proteomes" id="UP000321578">
    <property type="component" value="Unassembled WGS sequence"/>
</dbReference>
<evidence type="ECO:0000313" key="2">
    <source>
        <dbReference type="EMBL" id="TXD89664.1"/>
    </source>
</evidence>
<proteinExistence type="predicted"/>
<gene>
    <name evidence="2" type="ORF">ESY86_07730</name>
</gene>
<organism evidence="2 3">
    <name type="scientific">Subsaximicrobium wynnwilliamsii</name>
    <dbReference type="NCBI Taxonomy" id="291179"/>
    <lineage>
        <taxon>Bacteria</taxon>
        <taxon>Pseudomonadati</taxon>
        <taxon>Bacteroidota</taxon>
        <taxon>Flavobacteriia</taxon>
        <taxon>Flavobacteriales</taxon>
        <taxon>Flavobacteriaceae</taxon>
        <taxon>Subsaximicrobium</taxon>
    </lineage>
</organism>
<dbReference type="EMBL" id="VORO01000006">
    <property type="protein sequence ID" value="TXD89664.1"/>
    <property type="molecule type" value="Genomic_DNA"/>
</dbReference>
<dbReference type="OrthoDB" id="1364277at2"/>
<keyword evidence="3" id="KW-1185">Reference proteome</keyword>
<comment type="caution">
    <text evidence="2">The sequence shown here is derived from an EMBL/GenBank/DDBJ whole genome shotgun (WGS) entry which is preliminary data.</text>
</comment>